<sequence length="420" mass="46723">MNHLPTPTTPLSQLLHPLLSTPLPTPPTIPPPLPLTPHLSLSPLLTTQSTLLSTSLLHLLFRTHLAAHLRLQFSYHLLGSPHFRTALTSALFNPDLPSTERHPGAPRIGDKLGLKLASRGEKTWPPASSELRLALMGILGDSYLASSPPLKGPPNLIHHLSFSIRTLPPTTIPLVLDPSTLYALDFLRLEYRAPPPIDAVLTPGALERYDEVFQFLVRLVRVGYVVERVPWREGVGLMRWKARWFVGVCIGHFCGDVVRGGWDAFEGFLGAVEKRLADEEQTCGEGDDFGDGLGHVGVETVHDRHEQFLESVLFGCLLRKRQQQARERLESLLSYVLQFAELCCEDNNGTESDDSTANRTSMTVDALHRRFSEGLREFMELLRGMVGRRRRVGRGGDGAEKVEDESAERLLVRLESEGVL</sequence>
<dbReference type="InterPro" id="IPR042241">
    <property type="entry name" value="GCP_C_sf"/>
</dbReference>
<dbReference type="EMBL" id="ML975161">
    <property type="protein sequence ID" value="KAF1811415.1"/>
    <property type="molecule type" value="Genomic_DNA"/>
</dbReference>
<keyword evidence="2 5" id="KW-0963">Cytoplasm</keyword>
<reference evidence="8 10" key="1">
    <citation type="submission" date="2020-01" db="EMBL/GenBank/DDBJ databases">
        <authorList>
            <consortium name="DOE Joint Genome Institute"/>
            <person name="Haridas S."/>
            <person name="Albert R."/>
            <person name="Binder M."/>
            <person name="Bloem J."/>
            <person name="Labutti K."/>
            <person name="Salamov A."/>
            <person name="Andreopoulos B."/>
            <person name="Baker S.E."/>
            <person name="Barry K."/>
            <person name="Bills G."/>
            <person name="Bluhm B.H."/>
            <person name="Cannon C."/>
            <person name="Castanera R."/>
            <person name="Culley D.E."/>
            <person name="Daum C."/>
            <person name="Ezra D."/>
            <person name="Gonzalez J.B."/>
            <person name="Henrissat B."/>
            <person name="Kuo A."/>
            <person name="Liang C."/>
            <person name="Lipzen A."/>
            <person name="Lutzoni F."/>
            <person name="Magnuson J."/>
            <person name="Mondo S."/>
            <person name="Nolan M."/>
            <person name="Ohm R."/>
            <person name="Pangilinan J."/>
            <person name="Park H.-J."/>
            <person name="Ramirez L."/>
            <person name="Alfaro M."/>
            <person name="Sun H."/>
            <person name="Tritt A."/>
            <person name="Yoshinaga Y."/>
            <person name="Zwiers L.-H."/>
            <person name="Turgeon B.G."/>
            <person name="Goodwin S.B."/>
            <person name="Spatafora J.W."/>
            <person name="Crous P.W."/>
            <person name="Grigoriev I.V."/>
        </authorList>
    </citation>
    <scope>NUCLEOTIDE SEQUENCE</scope>
    <source>
        <strain evidence="8 10">CBS 781.70</strain>
    </source>
</reference>
<dbReference type="GO" id="GO:0000930">
    <property type="term" value="C:gamma-tubulin complex"/>
    <property type="evidence" value="ECO:0007669"/>
    <property type="project" value="TreeGrafter"/>
</dbReference>
<evidence type="ECO:0000313" key="8">
    <source>
        <dbReference type="EMBL" id="KAF1811415.1"/>
    </source>
</evidence>
<dbReference type="GeneID" id="54417065"/>
<feature type="region of interest" description="Disordered" evidence="6">
    <location>
        <begin position="1"/>
        <end position="28"/>
    </location>
</feature>
<evidence type="ECO:0000313" key="9">
    <source>
        <dbReference type="Proteomes" id="UP000504638"/>
    </source>
</evidence>
<dbReference type="PANTHER" id="PTHR19302:SF70">
    <property type="entry name" value="GAMMA-TUBULIN COMPLEX COMPONENT 6"/>
    <property type="match status" value="1"/>
</dbReference>
<dbReference type="GO" id="GO:0051321">
    <property type="term" value="P:meiotic cell cycle"/>
    <property type="evidence" value="ECO:0007669"/>
    <property type="project" value="TreeGrafter"/>
</dbReference>
<dbReference type="RefSeq" id="XP_033533046.1">
    <property type="nucleotide sequence ID" value="XM_033676495.1"/>
</dbReference>
<dbReference type="GO" id="GO:0031122">
    <property type="term" value="P:cytoplasmic microtubule organization"/>
    <property type="evidence" value="ECO:0007669"/>
    <property type="project" value="TreeGrafter"/>
</dbReference>
<dbReference type="Gene3D" id="1.20.120.1900">
    <property type="entry name" value="Gamma-tubulin complex, C-terminal domain"/>
    <property type="match status" value="1"/>
</dbReference>
<dbReference type="GO" id="GO:0005816">
    <property type="term" value="C:spindle pole body"/>
    <property type="evidence" value="ECO:0007669"/>
    <property type="project" value="UniProtKB-ARBA"/>
</dbReference>
<dbReference type="GO" id="GO:0051225">
    <property type="term" value="P:spindle assembly"/>
    <property type="evidence" value="ECO:0007669"/>
    <property type="project" value="TreeGrafter"/>
</dbReference>
<feature type="compositionally biased region" description="Low complexity" evidence="6">
    <location>
        <begin position="1"/>
        <end position="22"/>
    </location>
</feature>
<dbReference type="Proteomes" id="UP000504638">
    <property type="component" value="Unplaced"/>
</dbReference>
<keyword evidence="9" id="KW-1185">Reference proteome</keyword>
<dbReference type="GO" id="GO:0043015">
    <property type="term" value="F:gamma-tubulin binding"/>
    <property type="evidence" value="ECO:0007669"/>
    <property type="project" value="InterPro"/>
</dbReference>
<feature type="domain" description="Gamma tubulin complex component C-terminal" evidence="7">
    <location>
        <begin position="65"/>
        <end position="415"/>
    </location>
</feature>
<evidence type="ECO:0000313" key="10">
    <source>
        <dbReference type="RefSeq" id="XP_033533046.1"/>
    </source>
</evidence>
<proteinExistence type="inferred from homology"/>
<reference evidence="10" key="2">
    <citation type="submission" date="2020-04" db="EMBL/GenBank/DDBJ databases">
        <authorList>
            <consortium name="NCBI Genome Project"/>
        </authorList>
    </citation>
    <scope>NUCLEOTIDE SEQUENCE</scope>
    <source>
        <strain evidence="10">CBS 781.70</strain>
    </source>
</reference>
<dbReference type="GO" id="GO:0007020">
    <property type="term" value="P:microtubule nucleation"/>
    <property type="evidence" value="ECO:0007669"/>
    <property type="project" value="InterPro"/>
</dbReference>
<gene>
    <name evidence="8 10" type="ORF">P152DRAFT_398953</name>
</gene>
<organism evidence="8">
    <name type="scientific">Eremomyces bilateralis CBS 781.70</name>
    <dbReference type="NCBI Taxonomy" id="1392243"/>
    <lineage>
        <taxon>Eukaryota</taxon>
        <taxon>Fungi</taxon>
        <taxon>Dikarya</taxon>
        <taxon>Ascomycota</taxon>
        <taxon>Pezizomycotina</taxon>
        <taxon>Dothideomycetes</taxon>
        <taxon>Dothideomycetes incertae sedis</taxon>
        <taxon>Eremomycetales</taxon>
        <taxon>Eremomycetaceae</taxon>
        <taxon>Eremomyces</taxon>
    </lineage>
</organism>
<dbReference type="InterPro" id="IPR040457">
    <property type="entry name" value="GCP_C"/>
</dbReference>
<evidence type="ECO:0000256" key="5">
    <source>
        <dbReference type="RuleBase" id="RU363050"/>
    </source>
</evidence>
<accession>A0A6G1FZY0</accession>
<dbReference type="InterPro" id="IPR007259">
    <property type="entry name" value="GCP"/>
</dbReference>
<dbReference type="GO" id="GO:0000922">
    <property type="term" value="C:spindle pole"/>
    <property type="evidence" value="ECO:0007669"/>
    <property type="project" value="InterPro"/>
</dbReference>
<evidence type="ECO:0000256" key="6">
    <source>
        <dbReference type="SAM" id="MobiDB-lite"/>
    </source>
</evidence>
<dbReference type="AlphaFoldDB" id="A0A6G1FZY0"/>
<keyword evidence="4 5" id="KW-0206">Cytoskeleton</keyword>
<evidence type="ECO:0000256" key="3">
    <source>
        <dbReference type="ARBA" id="ARBA00022701"/>
    </source>
</evidence>
<keyword evidence="3 5" id="KW-0493">Microtubule</keyword>
<comment type="subcellular location">
    <subcellularLocation>
        <location evidence="5">Cytoplasm</location>
        <location evidence="5">Cytoskeleton</location>
        <location evidence="5">Microtubule organizing center</location>
    </subcellularLocation>
</comment>
<name>A0A6G1FZY0_9PEZI</name>
<protein>
    <recommendedName>
        <fullName evidence="5">Spindle pole body component</fullName>
    </recommendedName>
</protein>
<dbReference type="OrthoDB" id="775571at2759"/>
<dbReference type="PANTHER" id="PTHR19302">
    <property type="entry name" value="GAMMA TUBULIN COMPLEX PROTEIN"/>
    <property type="match status" value="1"/>
</dbReference>
<dbReference type="GO" id="GO:0051011">
    <property type="term" value="F:microtubule minus-end binding"/>
    <property type="evidence" value="ECO:0007669"/>
    <property type="project" value="TreeGrafter"/>
</dbReference>
<dbReference type="GO" id="GO:0005874">
    <property type="term" value="C:microtubule"/>
    <property type="evidence" value="ECO:0007669"/>
    <property type="project" value="UniProtKB-KW"/>
</dbReference>
<comment type="similarity">
    <text evidence="1 5">Belongs to the TUBGCP family.</text>
</comment>
<dbReference type="GO" id="GO:0000278">
    <property type="term" value="P:mitotic cell cycle"/>
    <property type="evidence" value="ECO:0007669"/>
    <property type="project" value="TreeGrafter"/>
</dbReference>
<evidence type="ECO:0000256" key="1">
    <source>
        <dbReference type="ARBA" id="ARBA00010337"/>
    </source>
</evidence>
<evidence type="ECO:0000259" key="7">
    <source>
        <dbReference type="Pfam" id="PF04130"/>
    </source>
</evidence>
<evidence type="ECO:0000256" key="2">
    <source>
        <dbReference type="ARBA" id="ARBA00022490"/>
    </source>
</evidence>
<dbReference type="Pfam" id="PF04130">
    <property type="entry name" value="GCP_C_terminal"/>
    <property type="match status" value="1"/>
</dbReference>
<evidence type="ECO:0000256" key="4">
    <source>
        <dbReference type="ARBA" id="ARBA00023212"/>
    </source>
</evidence>
<reference evidence="10" key="3">
    <citation type="submission" date="2025-04" db="UniProtKB">
        <authorList>
            <consortium name="RefSeq"/>
        </authorList>
    </citation>
    <scope>IDENTIFICATION</scope>
    <source>
        <strain evidence="10">CBS 781.70</strain>
    </source>
</reference>